<reference evidence="4" key="3">
    <citation type="submission" date="2016-06" db="UniProtKB">
        <authorList>
            <consortium name="WormBaseParasite"/>
        </authorList>
    </citation>
    <scope>IDENTIFICATION</scope>
</reference>
<dbReference type="WBParaSite" id="GPLIN_000102800">
    <property type="protein sequence ID" value="GPLIN_000102800"/>
    <property type="gene ID" value="GPLIN_000102800"/>
</dbReference>
<evidence type="ECO:0000313" key="4">
    <source>
        <dbReference type="WBParaSite" id="GPLIN_000102800"/>
    </source>
</evidence>
<evidence type="ECO:0000256" key="2">
    <source>
        <dbReference type="SAM" id="SignalP"/>
    </source>
</evidence>
<feature type="signal peptide" evidence="2">
    <location>
        <begin position="1"/>
        <end position="21"/>
    </location>
</feature>
<sequence>MASRLPLCVLIALCVSPLANGAQPALELNGLDALALQKQRGAQFDKDVNTAVEKKLMDGTGEPMTPTTGSGGTKSSGKSTPAGSSTDQPPPSFGTTKAPGQKDAFTMTPLNRVLAALIALHCLYWLLRIDTSVISEMLC</sequence>
<dbReference type="Proteomes" id="UP000050741">
    <property type="component" value="Unassembled WGS sequence"/>
</dbReference>
<keyword evidence="3" id="KW-1185">Reference proteome</keyword>
<feature type="region of interest" description="Disordered" evidence="1">
    <location>
        <begin position="55"/>
        <end position="101"/>
    </location>
</feature>
<accession>A0A183BK98</accession>
<name>A0A183BK98_GLOPA</name>
<organism evidence="3 4">
    <name type="scientific">Globodera pallida</name>
    <name type="common">Potato cyst nematode worm</name>
    <name type="synonym">Heterodera pallida</name>
    <dbReference type="NCBI Taxonomy" id="36090"/>
    <lineage>
        <taxon>Eukaryota</taxon>
        <taxon>Metazoa</taxon>
        <taxon>Ecdysozoa</taxon>
        <taxon>Nematoda</taxon>
        <taxon>Chromadorea</taxon>
        <taxon>Rhabditida</taxon>
        <taxon>Tylenchina</taxon>
        <taxon>Tylenchomorpha</taxon>
        <taxon>Tylenchoidea</taxon>
        <taxon>Heteroderidae</taxon>
        <taxon>Heteroderinae</taxon>
        <taxon>Globodera</taxon>
    </lineage>
</organism>
<protein>
    <submittedName>
        <fullName evidence="4">FKBP_N domain-containing protein</fullName>
    </submittedName>
</protein>
<feature type="compositionally biased region" description="Low complexity" evidence="1">
    <location>
        <begin position="59"/>
        <end position="68"/>
    </location>
</feature>
<feature type="chain" id="PRO_5008146259" evidence="2">
    <location>
        <begin position="22"/>
        <end position="139"/>
    </location>
</feature>
<evidence type="ECO:0000256" key="1">
    <source>
        <dbReference type="SAM" id="MobiDB-lite"/>
    </source>
</evidence>
<dbReference type="AlphaFoldDB" id="A0A183BK98"/>
<reference evidence="3" key="2">
    <citation type="submission" date="2014-05" db="EMBL/GenBank/DDBJ databases">
        <title>The genome and life-stage specific transcriptomes of Globodera pallida elucidate key aspects of plant parasitism by a cyst nematode.</title>
        <authorList>
            <person name="Cotton J.A."/>
            <person name="Lilley C.J."/>
            <person name="Jones L.M."/>
            <person name="Kikuchi T."/>
            <person name="Reid A.J."/>
            <person name="Thorpe P."/>
            <person name="Tsai I.J."/>
            <person name="Beasley H."/>
            <person name="Blok V."/>
            <person name="Cock P.J.A."/>
            <person name="Van den Akker S.E."/>
            <person name="Holroyd N."/>
            <person name="Hunt M."/>
            <person name="Mantelin S."/>
            <person name="Naghra H."/>
            <person name="Pain A."/>
            <person name="Palomares-Rius J.E."/>
            <person name="Zarowiecki M."/>
            <person name="Berriman M."/>
            <person name="Jones J.T."/>
            <person name="Urwin P.E."/>
        </authorList>
    </citation>
    <scope>NUCLEOTIDE SEQUENCE [LARGE SCALE GENOMIC DNA]</scope>
    <source>
        <strain evidence="3">Lindley</strain>
    </source>
</reference>
<keyword evidence="2" id="KW-0732">Signal</keyword>
<reference evidence="3" key="1">
    <citation type="submission" date="2013-12" db="EMBL/GenBank/DDBJ databases">
        <authorList>
            <person name="Aslett M."/>
        </authorList>
    </citation>
    <scope>NUCLEOTIDE SEQUENCE [LARGE SCALE GENOMIC DNA]</scope>
    <source>
        <strain evidence="3">Lindley</strain>
    </source>
</reference>
<evidence type="ECO:0000313" key="3">
    <source>
        <dbReference type="Proteomes" id="UP000050741"/>
    </source>
</evidence>
<feature type="compositionally biased region" description="Low complexity" evidence="1">
    <location>
        <begin position="75"/>
        <end position="86"/>
    </location>
</feature>
<proteinExistence type="predicted"/>